<dbReference type="RefSeq" id="XP_024742722.1">
    <property type="nucleotide sequence ID" value="XM_024884427.1"/>
</dbReference>
<dbReference type="OrthoDB" id="5383057at2759"/>
<feature type="compositionally biased region" description="Polar residues" evidence="1">
    <location>
        <begin position="116"/>
        <end position="142"/>
    </location>
</feature>
<feature type="compositionally biased region" description="Polar residues" evidence="1">
    <location>
        <begin position="1"/>
        <end position="10"/>
    </location>
</feature>
<feature type="compositionally biased region" description="Polar residues" evidence="1">
    <location>
        <begin position="161"/>
        <end position="171"/>
    </location>
</feature>
<organism evidence="2 3">
    <name type="scientific">Hyaloscypha bicolor E</name>
    <dbReference type="NCBI Taxonomy" id="1095630"/>
    <lineage>
        <taxon>Eukaryota</taxon>
        <taxon>Fungi</taxon>
        <taxon>Dikarya</taxon>
        <taxon>Ascomycota</taxon>
        <taxon>Pezizomycotina</taxon>
        <taxon>Leotiomycetes</taxon>
        <taxon>Helotiales</taxon>
        <taxon>Hyaloscyphaceae</taxon>
        <taxon>Hyaloscypha</taxon>
        <taxon>Hyaloscypha bicolor</taxon>
    </lineage>
</organism>
<gene>
    <name evidence="2" type="ORF">K444DRAFT_639866</name>
</gene>
<feature type="compositionally biased region" description="Basic and acidic residues" evidence="1">
    <location>
        <begin position="78"/>
        <end position="93"/>
    </location>
</feature>
<accession>A0A2J6TS68</accession>
<evidence type="ECO:0000313" key="3">
    <source>
        <dbReference type="Proteomes" id="UP000235371"/>
    </source>
</evidence>
<feature type="compositionally biased region" description="Basic and acidic residues" evidence="1">
    <location>
        <begin position="175"/>
        <end position="185"/>
    </location>
</feature>
<dbReference type="EMBL" id="KZ613745">
    <property type="protein sequence ID" value="PMD65818.1"/>
    <property type="molecule type" value="Genomic_DNA"/>
</dbReference>
<proteinExistence type="predicted"/>
<evidence type="ECO:0000256" key="1">
    <source>
        <dbReference type="SAM" id="MobiDB-lite"/>
    </source>
</evidence>
<feature type="compositionally biased region" description="Polar residues" evidence="1">
    <location>
        <begin position="54"/>
        <end position="69"/>
    </location>
</feature>
<reference evidence="2 3" key="1">
    <citation type="submission" date="2016-04" db="EMBL/GenBank/DDBJ databases">
        <title>A degradative enzymes factory behind the ericoid mycorrhizal symbiosis.</title>
        <authorList>
            <consortium name="DOE Joint Genome Institute"/>
            <person name="Martino E."/>
            <person name="Morin E."/>
            <person name="Grelet G."/>
            <person name="Kuo A."/>
            <person name="Kohler A."/>
            <person name="Daghino S."/>
            <person name="Barry K."/>
            <person name="Choi C."/>
            <person name="Cichocki N."/>
            <person name="Clum A."/>
            <person name="Copeland A."/>
            <person name="Hainaut M."/>
            <person name="Haridas S."/>
            <person name="Labutti K."/>
            <person name="Lindquist E."/>
            <person name="Lipzen A."/>
            <person name="Khouja H.-R."/>
            <person name="Murat C."/>
            <person name="Ohm R."/>
            <person name="Olson A."/>
            <person name="Spatafora J."/>
            <person name="Veneault-Fourrey C."/>
            <person name="Henrissat B."/>
            <person name="Grigoriev I."/>
            <person name="Martin F."/>
            <person name="Perotto S."/>
        </authorList>
    </citation>
    <scope>NUCLEOTIDE SEQUENCE [LARGE SCALE GENOMIC DNA]</scope>
    <source>
        <strain evidence="2 3">E</strain>
    </source>
</reference>
<protein>
    <submittedName>
        <fullName evidence="2">Uncharacterized protein</fullName>
    </submittedName>
</protein>
<dbReference type="Proteomes" id="UP000235371">
    <property type="component" value="Unassembled WGS sequence"/>
</dbReference>
<name>A0A2J6TS68_9HELO</name>
<sequence length="218" mass="22498">MLTHNPSLGTKVTDLNAPAIREGAGPVASDSLAAESTREGGGFSENRNSEPQDVKGANSTFANANTSGASRLDPASDAEARLAQEDWKEERKLGAASTSYPTAAGGQSKGLAVENTEGSYETGGRSNAARTAPSYINAQFKNKSGPRGKNLTEGGFESNDSKNASFNQEIGTKNDPGRLAEEKMNRTNADVAGDAAIPRQQGTTGDNGYDALGGDTPA</sequence>
<evidence type="ECO:0000313" key="2">
    <source>
        <dbReference type="EMBL" id="PMD65818.1"/>
    </source>
</evidence>
<dbReference type="GeneID" id="36592504"/>
<keyword evidence="3" id="KW-1185">Reference proteome</keyword>
<dbReference type="InParanoid" id="A0A2J6TS68"/>
<dbReference type="AlphaFoldDB" id="A0A2J6TS68"/>
<feature type="region of interest" description="Disordered" evidence="1">
    <location>
        <begin position="1"/>
        <end position="218"/>
    </location>
</feature>